<dbReference type="InterPro" id="IPR003593">
    <property type="entry name" value="AAA+_ATPase"/>
</dbReference>
<dbReference type="InterPro" id="IPR027417">
    <property type="entry name" value="P-loop_NTPase"/>
</dbReference>
<evidence type="ECO:0000313" key="6">
    <source>
        <dbReference type="EMBL" id="TWI90520.1"/>
    </source>
</evidence>
<dbReference type="PROSITE" id="PS50893">
    <property type="entry name" value="ABC_TRANSPORTER_2"/>
    <property type="match status" value="1"/>
</dbReference>
<dbReference type="InterPro" id="IPR017871">
    <property type="entry name" value="ABC_transporter-like_CS"/>
</dbReference>
<keyword evidence="2" id="KW-0813">Transport</keyword>
<comment type="caution">
    <text evidence="6">The sequence shown here is derived from an EMBL/GenBank/DDBJ whole genome shotgun (WGS) entry which is preliminary data.</text>
</comment>
<keyword evidence="3" id="KW-0547">Nucleotide-binding</keyword>
<dbReference type="PANTHER" id="PTHR42788">
    <property type="entry name" value="TAURINE IMPORT ATP-BINDING PROTEIN-RELATED"/>
    <property type="match status" value="1"/>
</dbReference>
<reference evidence="6 7" key="1">
    <citation type="submission" date="2019-07" db="EMBL/GenBank/DDBJ databases">
        <title>Genomic Encyclopedia of Archaeal and Bacterial Type Strains, Phase II (KMG-II): from individual species to whole genera.</title>
        <authorList>
            <person name="Goeker M."/>
        </authorList>
    </citation>
    <scope>NUCLEOTIDE SEQUENCE [LARGE SCALE GENOMIC DNA]</scope>
    <source>
        <strain evidence="6 7">ATCC BAA-252</strain>
    </source>
</reference>
<evidence type="ECO:0000313" key="7">
    <source>
        <dbReference type="Proteomes" id="UP000320593"/>
    </source>
</evidence>
<protein>
    <submittedName>
        <fullName evidence="6">NitT/TauT family transport system ATP-binding protein</fullName>
    </submittedName>
</protein>
<dbReference type="GO" id="GO:0005524">
    <property type="term" value="F:ATP binding"/>
    <property type="evidence" value="ECO:0007669"/>
    <property type="project" value="UniProtKB-KW"/>
</dbReference>
<proteinExistence type="inferred from homology"/>
<dbReference type="PANTHER" id="PTHR42788:SF13">
    <property type="entry name" value="ALIPHATIC SULFONATES IMPORT ATP-BINDING PROTEIN SSUB"/>
    <property type="match status" value="1"/>
</dbReference>
<evidence type="ECO:0000256" key="3">
    <source>
        <dbReference type="ARBA" id="ARBA00022741"/>
    </source>
</evidence>
<organism evidence="6 7">
    <name type="scientific">Roseibium hamelinense</name>
    <dbReference type="NCBI Taxonomy" id="150831"/>
    <lineage>
        <taxon>Bacteria</taxon>
        <taxon>Pseudomonadati</taxon>
        <taxon>Pseudomonadota</taxon>
        <taxon>Alphaproteobacteria</taxon>
        <taxon>Hyphomicrobiales</taxon>
        <taxon>Stappiaceae</taxon>
        <taxon>Roseibium</taxon>
    </lineage>
</organism>
<evidence type="ECO:0000256" key="1">
    <source>
        <dbReference type="ARBA" id="ARBA00005417"/>
    </source>
</evidence>
<comment type="similarity">
    <text evidence="1">Belongs to the ABC transporter superfamily.</text>
</comment>
<evidence type="ECO:0000256" key="4">
    <source>
        <dbReference type="ARBA" id="ARBA00022840"/>
    </source>
</evidence>
<dbReference type="InterPro" id="IPR050166">
    <property type="entry name" value="ABC_transporter_ATP-bind"/>
</dbReference>
<dbReference type="EMBL" id="VLLF01000002">
    <property type="protein sequence ID" value="TWI90520.1"/>
    <property type="molecule type" value="Genomic_DNA"/>
</dbReference>
<dbReference type="Gene3D" id="3.40.50.300">
    <property type="entry name" value="P-loop containing nucleotide triphosphate hydrolases"/>
    <property type="match status" value="1"/>
</dbReference>
<keyword evidence="4 6" id="KW-0067">ATP-binding</keyword>
<dbReference type="SUPFAM" id="SSF52540">
    <property type="entry name" value="P-loop containing nucleoside triphosphate hydrolases"/>
    <property type="match status" value="1"/>
</dbReference>
<sequence>MSCPAPSRHTKPSAEDCVTGFVDLRNVRLSYGGASSATLALEDLTISVAKGEFAAVVGPSGCGKSTLMKLATGLIRPNAGTVEVAGHEVDGPVSIAGMAFQNPSMLPWRTTLKNVMLPLEIVQPHRKRLSRERSRYVSLAESLLELVGLKGFGEKYPWQLSGGMQQRANLCRALIHDPALLMLDEPFGALDAFTREELWQVMRDLHAEKQFTTILVTHDLREAVFLADKVFVMSARPGRIIETKDITFARPRPIDLTYEAGFNDVVHELREHIADARAAA</sequence>
<dbReference type="CDD" id="cd03293">
    <property type="entry name" value="ABC_NrtD_SsuB_transporters"/>
    <property type="match status" value="1"/>
</dbReference>
<evidence type="ECO:0000259" key="5">
    <source>
        <dbReference type="PROSITE" id="PS50893"/>
    </source>
</evidence>
<dbReference type="GO" id="GO:0016887">
    <property type="term" value="F:ATP hydrolysis activity"/>
    <property type="evidence" value="ECO:0007669"/>
    <property type="project" value="InterPro"/>
</dbReference>
<dbReference type="AlphaFoldDB" id="A0A562TC15"/>
<feature type="domain" description="ABC transporter" evidence="5">
    <location>
        <begin position="22"/>
        <end position="260"/>
    </location>
</feature>
<gene>
    <name evidence="6" type="ORF">JM93_01503</name>
</gene>
<keyword evidence="7" id="KW-1185">Reference proteome</keyword>
<dbReference type="PROSITE" id="PS00211">
    <property type="entry name" value="ABC_TRANSPORTER_1"/>
    <property type="match status" value="1"/>
</dbReference>
<name>A0A562TC15_9HYPH</name>
<dbReference type="InterPro" id="IPR003439">
    <property type="entry name" value="ABC_transporter-like_ATP-bd"/>
</dbReference>
<dbReference type="Proteomes" id="UP000320593">
    <property type="component" value="Unassembled WGS sequence"/>
</dbReference>
<evidence type="ECO:0000256" key="2">
    <source>
        <dbReference type="ARBA" id="ARBA00022448"/>
    </source>
</evidence>
<dbReference type="OrthoDB" id="9802264at2"/>
<accession>A0A562TC15</accession>
<dbReference type="SMART" id="SM00382">
    <property type="entry name" value="AAA"/>
    <property type="match status" value="1"/>
</dbReference>
<dbReference type="Pfam" id="PF00005">
    <property type="entry name" value="ABC_tran"/>
    <property type="match status" value="1"/>
</dbReference>